<comment type="similarity">
    <text evidence="6">Belongs to the methyltransferase superfamily. RNA methyltransferase RsmG family.</text>
</comment>
<proteinExistence type="inferred from homology"/>
<evidence type="ECO:0000256" key="6">
    <source>
        <dbReference type="HAMAP-Rule" id="MF_00074"/>
    </source>
</evidence>
<evidence type="ECO:0000256" key="3">
    <source>
        <dbReference type="ARBA" id="ARBA00022603"/>
    </source>
</evidence>
<keyword evidence="8" id="KW-1185">Reference proteome</keyword>
<dbReference type="InterPro" id="IPR029063">
    <property type="entry name" value="SAM-dependent_MTases_sf"/>
</dbReference>
<reference evidence="8" key="1">
    <citation type="journal article" date="2019" name="Int. J. Syst. Evol. Microbiol.">
        <title>The Global Catalogue of Microorganisms (GCM) 10K type strain sequencing project: providing services to taxonomists for standard genome sequencing and annotation.</title>
        <authorList>
            <consortium name="The Broad Institute Genomics Platform"/>
            <consortium name="The Broad Institute Genome Sequencing Center for Infectious Disease"/>
            <person name="Wu L."/>
            <person name="Ma J."/>
        </authorList>
    </citation>
    <scope>NUCLEOTIDE SEQUENCE [LARGE SCALE GENOMIC DNA]</scope>
    <source>
        <strain evidence="8">CCM 7941</strain>
    </source>
</reference>
<protein>
    <recommendedName>
        <fullName evidence="6">Ribosomal RNA small subunit methyltransferase G</fullName>
        <ecNumber evidence="6">2.1.1.170</ecNumber>
    </recommendedName>
    <alternativeName>
        <fullName evidence="6">16S rRNA 7-methylguanosine methyltransferase</fullName>
        <shortName evidence="6">16S rRNA m7G methyltransferase</shortName>
    </alternativeName>
</protein>
<dbReference type="Proteomes" id="UP001595536">
    <property type="component" value="Unassembled WGS sequence"/>
</dbReference>
<comment type="caution">
    <text evidence="7">The sequence shown here is derived from an EMBL/GenBank/DDBJ whole genome shotgun (WGS) entry which is preliminary data.</text>
</comment>
<dbReference type="EMBL" id="JBHRUV010000017">
    <property type="protein sequence ID" value="MFC3265429.1"/>
    <property type="molecule type" value="Genomic_DNA"/>
</dbReference>
<feature type="binding site" evidence="6">
    <location>
        <position position="84"/>
    </location>
    <ligand>
        <name>S-adenosyl-L-methionine</name>
        <dbReference type="ChEBI" id="CHEBI:59789"/>
    </ligand>
</feature>
<dbReference type="Pfam" id="PF02527">
    <property type="entry name" value="GidB"/>
    <property type="match status" value="1"/>
</dbReference>
<dbReference type="SUPFAM" id="SSF53335">
    <property type="entry name" value="S-adenosyl-L-methionine-dependent methyltransferases"/>
    <property type="match status" value="1"/>
</dbReference>
<dbReference type="PANTHER" id="PTHR31760:SF0">
    <property type="entry name" value="S-ADENOSYL-L-METHIONINE-DEPENDENT METHYLTRANSFERASES SUPERFAMILY PROTEIN"/>
    <property type="match status" value="1"/>
</dbReference>
<dbReference type="EC" id="2.1.1.170" evidence="6"/>
<feature type="binding site" evidence="6">
    <location>
        <position position="148"/>
    </location>
    <ligand>
        <name>S-adenosyl-L-methionine</name>
        <dbReference type="ChEBI" id="CHEBI:59789"/>
    </ligand>
</feature>
<accession>A0ABV7LCR2</accession>
<dbReference type="NCBIfam" id="TIGR00138">
    <property type="entry name" value="rsmG_gidB"/>
    <property type="match status" value="1"/>
</dbReference>
<feature type="binding site" evidence="6">
    <location>
        <position position="79"/>
    </location>
    <ligand>
        <name>S-adenosyl-L-methionine</name>
        <dbReference type="ChEBI" id="CHEBI:59789"/>
    </ligand>
</feature>
<evidence type="ECO:0000256" key="4">
    <source>
        <dbReference type="ARBA" id="ARBA00022679"/>
    </source>
</evidence>
<dbReference type="RefSeq" id="WP_376831765.1">
    <property type="nucleotide sequence ID" value="NZ_JBHLWR010000006.1"/>
</dbReference>
<evidence type="ECO:0000256" key="2">
    <source>
        <dbReference type="ARBA" id="ARBA00022552"/>
    </source>
</evidence>
<keyword evidence="2 6" id="KW-0698">rRNA processing</keyword>
<gene>
    <name evidence="6 7" type="primary">rsmG</name>
    <name evidence="7" type="ORF">ACFOEX_03495</name>
</gene>
<keyword evidence="5 6" id="KW-0949">S-adenosyl-L-methionine</keyword>
<evidence type="ECO:0000313" key="8">
    <source>
        <dbReference type="Proteomes" id="UP001595536"/>
    </source>
</evidence>
<comment type="caution">
    <text evidence="6">Lacks conserved residue(s) required for the propagation of feature annotation.</text>
</comment>
<comment type="function">
    <text evidence="6">Specifically methylates the N7 position of guanine in position 527 of 16S rRNA.</text>
</comment>
<comment type="subcellular location">
    <subcellularLocation>
        <location evidence="6">Cytoplasm</location>
    </subcellularLocation>
</comment>
<name>A0ABV7LCR2_9HYPH</name>
<dbReference type="Gene3D" id="3.40.50.150">
    <property type="entry name" value="Vaccinia Virus protein VP39"/>
    <property type="match status" value="1"/>
</dbReference>
<keyword evidence="4 6" id="KW-0808">Transferase</keyword>
<keyword evidence="1 6" id="KW-0963">Cytoplasm</keyword>
<organism evidence="7 8">
    <name type="scientific">Camelimonas abortus</name>
    <dbReference type="NCBI Taxonomy" id="1017184"/>
    <lineage>
        <taxon>Bacteria</taxon>
        <taxon>Pseudomonadati</taxon>
        <taxon>Pseudomonadota</taxon>
        <taxon>Alphaproteobacteria</taxon>
        <taxon>Hyphomicrobiales</taxon>
        <taxon>Chelatococcaceae</taxon>
        <taxon>Camelimonas</taxon>
    </lineage>
</organism>
<evidence type="ECO:0000313" key="7">
    <source>
        <dbReference type="EMBL" id="MFC3265429.1"/>
    </source>
</evidence>
<keyword evidence="3 6" id="KW-0489">Methyltransferase</keyword>
<dbReference type="GO" id="GO:0032259">
    <property type="term" value="P:methylation"/>
    <property type="evidence" value="ECO:0007669"/>
    <property type="project" value="UniProtKB-KW"/>
</dbReference>
<feature type="binding site" evidence="6">
    <location>
        <begin position="131"/>
        <end position="132"/>
    </location>
    <ligand>
        <name>S-adenosyl-L-methionine</name>
        <dbReference type="ChEBI" id="CHEBI:59789"/>
    </ligand>
</feature>
<dbReference type="InterPro" id="IPR003682">
    <property type="entry name" value="rRNA_ssu_MeTfrase_G"/>
</dbReference>
<dbReference type="HAMAP" id="MF_00074">
    <property type="entry name" value="16SrRNA_methyltr_G"/>
    <property type="match status" value="1"/>
</dbReference>
<sequence length="216" mass="23618">MTTALGPSSQDLNELHDLGLVSRETIDRLRVYVQELERWQRAKNLVSAGTLTDVWKRHIIDSAQLWSLGGGGNRWLDLGSGGGLPGIVLGVKLAETGGEITLVEANARKCAFLRHVIRCTDIPARVVHARIESCIDSFAGRIDVVTARALAPLAKLLEWNHDLLRNGAIALFPKGQDVASELTEASRSWSMDVDLIPSRTNPSARIVRIRSVREAG</sequence>
<evidence type="ECO:0000256" key="1">
    <source>
        <dbReference type="ARBA" id="ARBA00022490"/>
    </source>
</evidence>
<dbReference type="GO" id="GO:0008168">
    <property type="term" value="F:methyltransferase activity"/>
    <property type="evidence" value="ECO:0007669"/>
    <property type="project" value="UniProtKB-KW"/>
</dbReference>
<dbReference type="PANTHER" id="PTHR31760">
    <property type="entry name" value="S-ADENOSYL-L-METHIONINE-DEPENDENT METHYLTRANSFERASES SUPERFAMILY PROTEIN"/>
    <property type="match status" value="1"/>
</dbReference>
<comment type="catalytic activity">
    <reaction evidence="6">
        <text>guanosine(527) in 16S rRNA + S-adenosyl-L-methionine = N(7)-methylguanosine(527) in 16S rRNA + S-adenosyl-L-homocysteine</text>
        <dbReference type="Rhea" id="RHEA:42732"/>
        <dbReference type="Rhea" id="RHEA-COMP:10209"/>
        <dbReference type="Rhea" id="RHEA-COMP:10210"/>
        <dbReference type="ChEBI" id="CHEBI:57856"/>
        <dbReference type="ChEBI" id="CHEBI:59789"/>
        <dbReference type="ChEBI" id="CHEBI:74269"/>
        <dbReference type="ChEBI" id="CHEBI:74480"/>
        <dbReference type="EC" id="2.1.1.170"/>
    </reaction>
</comment>
<evidence type="ECO:0000256" key="5">
    <source>
        <dbReference type="ARBA" id="ARBA00022691"/>
    </source>
</evidence>